<dbReference type="EMBL" id="JAWJWE010000002">
    <property type="protein sequence ID" value="KAK6643271.1"/>
    <property type="molecule type" value="Genomic_DNA"/>
</dbReference>
<evidence type="ECO:0000313" key="2">
    <source>
        <dbReference type="EMBL" id="KAK6643271.1"/>
    </source>
</evidence>
<feature type="signal peptide" evidence="1">
    <location>
        <begin position="1"/>
        <end position="24"/>
    </location>
</feature>
<dbReference type="Proteomes" id="UP001372834">
    <property type="component" value="Unassembled WGS sequence"/>
</dbReference>
<dbReference type="PROSITE" id="PS51257">
    <property type="entry name" value="PROKAR_LIPOPROTEIN"/>
    <property type="match status" value="1"/>
</dbReference>
<sequence length="130" mass="14356">MFSKILVVCLTVISWANIAEFVGAFSSTGCSGFGCSWKVVDKSSSEESKIYQIRQQKVTKHQLPKKLQVESLSVSKTTPAAMATPSRLHQTKVDDPALWKDICRVFNSGSNEGSSYESVKFHTAWSFESA</sequence>
<protein>
    <submittedName>
        <fullName evidence="2">Uncharacterized protein</fullName>
    </submittedName>
</protein>
<organism evidence="2 3">
    <name type="scientific">Polyplax serrata</name>
    <name type="common">Common mouse louse</name>
    <dbReference type="NCBI Taxonomy" id="468196"/>
    <lineage>
        <taxon>Eukaryota</taxon>
        <taxon>Metazoa</taxon>
        <taxon>Ecdysozoa</taxon>
        <taxon>Arthropoda</taxon>
        <taxon>Hexapoda</taxon>
        <taxon>Insecta</taxon>
        <taxon>Pterygota</taxon>
        <taxon>Neoptera</taxon>
        <taxon>Paraneoptera</taxon>
        <taxon>Psocodea</taxon>
        <taxon>Troctomorpha</taxon>
        <taxon>Phthiraptera</taxon>
        <taxon>Anoplura</taxon>
        <taxon>Polyplacidae</taxon>
        <taxon>Polyplax</taxon>
    </lineage>
</organism>
<evidence type="ECO:0000313" key="3">
    <source>
        <dbReference type="Proteomes" id="UP001372834"/>
    </source>
</evidence>
<gene>
    <name evidence="2" type="ORF">RUM43_004776</name>
</gene>
<dbReference type="AlphaFoldDB" id="A0AAN8XNQ6"/>
<reference evidence="2 3" key="1">
    <citation type="submission" date="2023-10" db="EMBL/GenBank/DDBJ databases">
        <title>Genomes of two closely related lineages of the louse Polyplax serrata with different host specificities.</title>
        <authorList>
            <person name="Martinu J."/>
            <person name="Tarabai H."/>
            <person name="Stefka J."/>
            <person name="Hypsa V."/>
        </authorList>
    </citation>
    <scope>NUCLEOTIDE SEQUENCE [LARGE SCALE GENOMIC DNA]</scope>
    <source>
        <strain evidence="2">HR10_N</strain>
    </source>
</reference>
<comment type="caution">
    <text evidence="2">The sequence shown here is derived from an EMBL/GenBank/DDBJ whole genome shotgun (WGS) entry which is preliminary data.</text>
</comment>
<name>A0AAN8XNQ6_POLSC</name>
<evidence type="ECO:0000256" key="1">
    <source>
        <dbReference type="SAM" id="SignalP"/>
    </source>
</evidence>
<feature type="chain" id="PRO_5042918675" evidence="1">
    <location>
        <begin position="25"/>
        <end position="130"/>
    </location>
</feature>
<proteinExistence type="predicted"/>
<accession>A0AAN8XNQ6</accession>
<keyword evidence="1" id="KW-0732">Signal</keyword>